<proteinExistence type="predicted"/>
<dbReference type="PANTHER" id="PTHR12975:SF6">
    <property type="entry name" value="TRAFFICKING PROTEIN PARTICLE COMPLEX SUBUNIT 8"/>
    <property type="match status" value="1"/>
</dbReference>
<accession>A0A1B0D7V0</accession>
<dbReference type="PANTHER" id="PTHR12975">
    <property type="entry name" value="TRANSPORT PROTEIN TRAPP"/>
    <property type="match status" value="1"/>
</dbReference>
<keyword evidence="2" id="KW-1185">Reference proteome</keyword>
<dbReference type="VEuPathDB" id="VectorBase:PPAI003623"/>
<sequence length="174" mass="19670">MIHLTSQNLSTREMVQSVFSPLIGATCSPQAEEMCQKNNLTFVEMLQPFSRLTTDASFRDSSGTSVSLKGTRLNICDVAWRPPQTVLARKMLNDSVLTSQCDKTRAVHVDDTTTLDIPFSEPWYEQWRETFLTVQFPADHEFTRHFLSCLIVLSSSDPNPLDSANQLTRTLLLL</sequence>
<dbReference type="Proteomes" id="UP000092462">
    <property type="component" value="Unassembled WGS sequence"/>
</dbReference>
<evidence type="ECO:0000313" key="2">
    <source>
        <dbReference type="Proteomes" id="UP000092462"/>
    </source>
</evidence>
<dbReference type="AlphaFoldDB" id="A0A1B0D7V0"/>
<evidence type="ECO:0000313" key="1">
    <source>
        <dbReference type="EnsemblMetazoa" id="PPAI003623-PA"/>
    </source>
</evidence>
<dbReference type="InterPro" id="IPR024420">
    <property type="entry name" value="TRAPP_III_complex_Trs85"/>
</dbReference>
<reference evidence="1" key="1">
    <citation type="submission" date="2022-08" db="UniProtKB">
        <authorList>
            <consortium name="EnsemblMetazoa"/>
        </authorList>
    </citation>
    <scope>IDENTIFICATION</scope>
    <source>
        <strain evidence="1">Israel</strain>
    </source>
</reference>
<protein>
    <submittedName>
        <fullName evidence="1">Uncharacterized protein</fullName>
    </submittedName>
</protein>
<dbReference type="EMBL" id="AJVK01028140">
    <property type="status" value="NOT_ANNOTATED_CDS"/>
    <property type="molecule type" value="Genomic_DNA"/>
</dbReference>
<organism evidence="1 2">
    <name type="scientific">Phlebotomus papatasi</name>
    <name type="common">Sandfly</name>
    <dbReference type="NCBI Taxonomy" id="29031"/>
    <lineage>
        <taxon>Eukaryota</taxon>
        <taxon>Metazoa</taxon>
        <taxon>Ecdysozoa</taxon>
        <taxon>Arthropoda</taxon>
        <taxon>Hexapoda</taxon>
        <taxon>Insecta</taxon>
        <taxon>Pterygota</taxon>
        <taxon>Neoptera</taxon>
        <taxon>Endopterygota</taxon>
        <taxon>Diptera</taxon>
        <taxon>Nematocera</taxon>
        <taxon>Psychodoidea</taxon>
        <taxon>Psychodidae</taxon>
        <taxon>Phlebotomus</taxon>
        <taxon>Phlebotomus</taxon>
    </lineage>
</organism>
<dbReference type="VEuPathDB" id="VectorBase:PPAPM1_009866"/>
<name>A0A1B0D7V0_PHLPP</name>
<dbReference type="Pfam" id="PF12739">
    <property type="entry name" value="TRAPPC-Trs85"/>
    <property type="match status" value="1"/>
</dbReference>
<dbReference type="EnsemblMetazoa" id="PPAI003623-RA">
    <property type="protein sequence ID" value="PPAI003623-PA"/>
    <property type="gene ID" value="PPAI003623"/>
</dbReference>
<dbReference type="GO" id="GO:1990072">
    <property type="term" value="C:TRAPPIII protein complex"/>
    <property type="evidence" value="ECO:0007669"/>
    <property type="project" value="TreeGrafter"/>
</dbReference>